<dbReference type="PANTHER" id="PTHR10410">
    <property type="entry name" value="EUKARYOTIC TRANSLATION INITIATION FACTOR 3 -RELATED"/>
    <property type="match status" value="1"/>
</dbReference>
<dbReference type="GO" id="GO:0003743">
    <property type="term" value="F:translation initiation factor activity"/>
    <property type="evidence" value="ECO:0007669"/>
    <property type="project" value="UniProtKB-UniRule"/>
</dbReference>
<comment type="caution">
    <text evidence="7">The sequence shown here is derived from an EMBL/GenBank/DDBJ whole genome shotgun (WGS) entry which is preliminary data.</text>
</comment>
<gene>
    <name evidence="7" type="ORF">SNE40_018410</name>
</gene>
<comment type="function">
    <text evidence="4">Component of the eukaryotic translation initiation factor 3 (eIF-3) complex, which is involved in protein synthesis of a specialized repertoire of mRNAs and, together with other initiation factors, stimulates binding of mRNA and methionyl-tRNAi to the 40S ribosome. The eIF-3 complex specifically targets and initiates translation of a subset of mRNAs involved in cell proliferation.</text>
</comment>
<accession>A0AAN8PAU3</accession>
<dbReference type="FunFam" id="3.40.140.10:FF:000045">
    <property type="entry name" value="Eukaryotic translation initiation factor 3 subunit H"/>
    <property type="match status" value="1"/>
</dbReference>
<dbReference type="GO" id="GO:0033290">
    <property type="term" value="C:eukaryotic 48S preinitiation complex"/>
    <property type="evidence" value="ECO:0007669"/>
    <property type="project" value="UniProtKB-UniRule"/>
</dbReference>
<keyword evidence="3 4" id="KW-0648">Protein biosynthesis</keyword>
<comment type="subunit">
    <text evidence="4">Component of the eukaryotic translation initiation factor 3 (eIF-3) complex.</text>
</comment>
<dbReference type="SMART" id="SM00232">
    <property type="entry name" value="JAB_MPN"/>
    <property type="match status" value="1"/>
</dbReference>
<dbReference type="PROSITE" id="PS50249">
    <property type="entry name" value="MPN"/>
    <property type="match status" value="1"/>
</dbReference>
<dbReference type="InterPro" id="IPR000555">
    <property type="entry name" value="JAMM/MPN+_dom"/>
</dbReference>
<keyword evidence="8" id="KW-1185">Reference proteome</keyword>
<keyword evidence="1 4" id="KW-0963">Cytoplasm</keyword>
<dbReference type="InterPro" id="IPR045810">
    <property type="entry name" value="eIF3h_C"/>
</dbReference>
<dbReference type="EMBL" id="JAZGQO010000013">
    <property type="protein sequence ID" value="KAK6172004.1"/>
    <property type="molecule type" value="Genomic_DNA"/>
</dbReference>
<dbReference type="Pfam" id="PF19445">
    <property type="entry name" value="eIF3h_C"/>
    <property type="match status" value="1"/>
</dbReference>
<dbReference type="Pfam" id="PF01398">
    <property type="entry name" value="JAB"/>
    <property type="match status" value="1"/>
</dbReference>
<evidence type="ECO:0000259" key="6">
    <source>
        <dbReference type="PROSITE" id="PS50249"/>
    </source>
</evidence>
<dbReference type="CDD" id="cd08065">
    <property type="entry name" value="MPN_eIF3h"/>
    <property type="match status" value="1"/>
</dbReference>
<evidence type="ECO:0000256" key="2">
    <source>
        <dbReference type="ARBA" id="ARBA00022540"/>
    </source>
</evidence>
<dbReference type="InterPro" id="IPR037518">
    <property type="entry name" value="MPN"/>
</dbReference>
<sequence>MATRKQRAPVQYVQLDGLVVLKLIKHCQEEGAGGTDLVQGVLLGLVVDNRLEITNCFPFPRHSEDQEDFNEVQYQMEMMRNLRHVNIDHLHVGWYQSTYFGTFINRPLIDSQYNYQDSIEESVVLIYDPLKTTQGFLSVKAYRLTPAMMKFHSENDFTTENITKHGMTFDKMFEEIPVVTKNSHLVNSLLCNLEEKDKEADKFNFLDLATSSMLQKNLRQLMECVDATTMDINKYLNCQRQIMRQQQAKQQYLQKRQQDNAMRAQRGEPPLPEEDLNKLFKPLQSPPRLDCLLYSGQIDNYCQQISSFSTQSLGKLFMAESLQNDGQSN</sequence>
<dbReference type="HAMAP" id="MF_03007">
    <property type="entry name" value="eIF3h"/>
    <property type="match status" value="1"/>
</dbReference>
<dbReference type="InterPro" id="IPR050242">
    <property type="entry name" value="JAMM_MPN+_peptidase_M67A"/>
</dbReference>
<reference evidence="7 8" key="1">
    <citation type="submission" date="2024-01" db="EMBL/GenBank/DDBJ databases">
        <title>The genome of the rayed Mediterranean limpet Patella caerulea (Linnaeus, 1758).</title>
        <authorList>
            <person name="Anh-Thu Weber A."/>
            <person name="Halstead-Nussloch G."/>
        </authorList>
    </citation>
    <scope>NUCLEOTIDE SEQUENCE [LARGE SCALE GENOMIC DNA]</scope>
    <source>
        <strain evidence="7">AATW-2023a</strain>
        <tissue evidence="7">Whole specimen</tissue>
    </source>
</reference>
<organism evidence="7 8">
    <name type="scientific">Patella caerulea</name>
    <name type="common">Rayed Mediterranean limpet</name>
    <dbReference type="NCBI Taxonomy" id="87958"/>
    <lineage>
        <taxon>Eukaryota</taxon>
        <taxon>Metazoa</taxon>
        <taxon>Spiralia</taxon>
        <taxon>Lophotrochozoa</taxon>
        <taxon>Mollusca</taxon>
        <taxon>Gastropoda</taxon>
        <taxon>Patellogastropoda</taxon>
        <taxon>Patelloidea</taxon>
        <taxon>Patellidae</taxon>
        <taxon>Patella</taxon>
    </lineage>
</organism>
<keyword evidence="2 4" id="KW-0396">Initiation factor</keyword>
<evidence type="ECO:0000256" key="5">
    <source>
        <dbReference type="SAM" id="MobiDB-lite"/>
    </source>
</evidence>
<evidence type="ECO:0000256" key="1">
    <source>
        <dbReference type="ARBA" id="ARBA00022490"/>
    </source>
</evidence>
<evidence type="ECO:0000313" key="7">
    <source>
        <dbReference type="EMBL" id="KAK6172004.1"/>
    </source>
</evidence>
<protein>
    <recommendedName>
        <fullName evidence="4">Eukaryotic translation initiation factor 3 subunit H</fullName>
        <shortName evidence="4">eIF3h</shortName>
    </recommendedName>
</protein>
<dbReference type="GO" id="GO:0005852">
    <property type="term" value="C:eukaryotic translation initiation factor 3 complex"/>
    <property type="evidence" value="ECO:0007669"/>
    <property type="project" value="UniProtKB-UniRule"/>
</dbReference>
<comment type="similarity">
    <text evidence="4">Belongs to the eIF-3 subunit H family.</text>
</comment>
<name>A0AAN8PAU3_PATCE</name>
<evidence type="ECO:0000256" key="4">
    <source>
        <dbReference type="HAMAP-Rule" id="MF_03007"/>
    </source>
</evidence>
<dbReference type="AlphaFoldDB" id="A0AAN8PAU3"/>
<feature type="domain" description="MPN" evidence="6">
    <location>
        <begin position="13"/>
        <end position="148"/>
    </location>
</feature>
<dbReference type="GO" id="GO:0008237">
    <property type="term" value="F:metallopeptidase activity"/>
    <property type="evidence" value="ECO:0007669"/>
    <property type="project" value="InterPro"/>
</dbReference>
<comment type="subcellular location">
    <subcellularLocation>
        <location evidence="4">Cytoplasm</location>
    </subcellularLocation>
</comment>
<dbReference type="Gene3D" id="3.40.140.10">
    <property type="entry name" value="Cytidine Deaminase, domain 2"/>
    <property type="match status" value="1"/>
</dbReference>
<evidence type="ECO:0000313" key="8">
    <source>
        <dbReference type="Proteomes" id="UP001347796"/>
    </source>
</evidence>
<dbReference type="InterPro" id="IPR027524">
    <property type="entry name" value="eIF3h"/>
</dbReference>
<feature type="region of interest" description="Disordered" evidence="5">
    <location>
        <begin position="255"/>
        <end position="278"/>
    </location>
</feature>
<dbReference type="GO" id="GO:0016282">
    <property type="term" value="C:eukaryotic 43S preinitiation complex"/>
    <property type="evidence" value="ECO:0007669"/>
    <property type="project" value="UniProtKB-UniRule"/>
</dbReference>
<proteinExistence type="inferred from homology"/>
<dbReference type="Proteomes" id="UP001347796">
    <property type="component" value="Unassembled WGS sequence"/>
</dbReference>
<dbReference type="GO" id="GO:0001732">
    <property type="term" value="P:formation of cytoplasmic translation initiation complex"/>
    <property type="evidence" value="ECO:0007669"/>
    <property type="project" value="UniProtKB-UniRule"/>
</dbReference>
<evidence type="ECO:0000256" key="3">
    <source>
        <dbReference type="ARBA" id="ARBA00022917"/>
    </source>
</evidence>